<dbReference type="Gene3D" id="3.40.50.12780">
    <property type="entry name" value="N-terminal domain of ligase-like"/>
    <property type="match status" value="1"/>
</dbReference>
<dbReference type="OrthoDB" id="1706066at2759"/>
<keyword evidence="10" id="KW-1185">Reference proteome</keyword>
<dbReference type="InterPro" id="IPR042099">
    <property type="entry name" value="ANL_N_sf"/>
</dbReference>
<protein>
    <recommendedName>
        <fullName evidence="3">Acyl-CoA synthetase short-chain family member 3, mitochondrial</fullName>
        <ecNumber evidence="2">6.2.1.1</ecNumber>
    </recommendedName>
    <alternativeName>
        <fullName evidence="4">Acetate--CoA ligase 3</fullName>
    </alternativeName>
</protein>
<organism evidence="9 10">
    <name type="scientific">Melipona quadrifasciata</name>
    <dbReference type="NCBI Taxonomy" id="166423"/>
    <lineage>
        <taxon>Eukaryota</taxon>
        <taxon>Metazoa</taxon>
        <taxon>Ecdysozoa</taxon>
        <taxon>Arthropoda</taxon>
        <taxon>Hexapoda</taxon>
        <taxon>Insecta</taxon>
        <taxon>Pterygota</taxon>
        <taxon>Neoptera</taxon>
        <taxon>Endopterygota</taxon>
        <taxon>Hymenoptera</taxon>
        <taxon>Apocrita</taxon>
        <taxon>Aculeata</taxon>
        <taxon>Apoidea</taxon>
        <taxon>Anthophila</taxon>
        <taxon>Apidae</taxon>
        <taxon>Melipona</taxon>
    </lineage>
</organism>
<dbReference type="AlphaFoldDB" id="A0A0N0BGJ2"/>
<evidence type="ECO:0000259" key="6">
    <source>
        <dbReference type="Pfam" id="PF00501"/>
    </source>
</evidence>
<dbReference type="Pfam" id="PF16177">
    <property type="entry name" value="ACAS_N"/>
    <property type="match status" value="1"/>
</dbReference>
<evidence type="ECO:0000256" key="2">
    <source>
        <dbReference type="ARBA" id="ARBA00013275"/>
    </source>
</evidence>
<dbReference type="InterPro" id="IPR032387">
    <property type="entry name" value="ACAS_N"/>
</dbReference>
<sequence>MSAPRCRSQVASKIFPPPCSSRRNIIRELFARQTVVNKSKHHKLGGSVHAPLDEFVRYLEDSDLKQNEYPVVDHQLEGSAEYRRIGFWGEVAQCIDWSKPWEKVLDNTRQPFTKWFVGGELNACYNAIDRHVLAGNGHKVALIHDSPQISTIRKVTYNELLDKTSLLAGALADMGVSKGDVVIIYMPLIPETIMAILATTRLGAVHSIVFGGFAANELASRINHAKPKVVIAASCGLEPSKIIRYTDMLNGAMKIITVKKPRCIVFQRRNIWESPLLDQLDWDDVMKRSKPHPCQPVEANAPLYILYTSGTTERKENVKSNYLAKGQPKGILRTVGGHLVSVCWTMKTVYNMDKDSIWWVASDMGWVVGHSYICYGPLLYGATSVMYEGKPDRTPDAAQYFRLIDQHRVNALFCVPTALRVIRRADPELLLGRKYSMKSLKNVFVAGEFCDYETKIWAEKAFKVPILNNWWQSETGHPITALCLGYGHSPSLPKYSTGLPIPGYHIDVLRENSSEAENHELGRIAIKLPLPPGCLSTLFQNDDKFEEIYFSKYPGYYNTMDVGYKDEFGYVYVMARDDDIINVAGHRLSTSALEDVVLAHPDVVDAAVIGVPDPTKGEIPLCLYIMKQETKKNEKQINEELVARVRTLIGPIASFRIAAAVTALPRTRSGKIIRKSIANLARSMLIKISNAVEDASVYVEIKEVLQKLGYAKLAPNPQ</sequence>
<dbReference type="Proteomes" id="UP000053105">
    <property type="component" value="Unassembled WGS sequence"/>
</dbReference>
<proteinExistence type="inferred from homology"/>
<feature type="domain" description="AMP-binding enzyme C-terminal" evidence="7">
    <location>
        <begin position="593"/>
        <end position="671"/>
    </location>
</feature>
<dbReference type="Pfam" id="PF13193">
    <property type="entry name" value="AMP-binding_C"/>
    <property type="match status" value="1"/>
</dbReference>
<dbReference type="PANTHER" id="PTHR43347:SF3">
    <property type="entry name" value="ACYL-COA SYNTHETASE SHORT-CHAIN FAMILY MEMBER 3, MITOCHONDRIAL"/>
    <property type="match status" value="1"/>
</dbReference>
<evidence type="ECO:0000259" key="7">
    <source>
        <dbReference type="Pfam" id="PF13193"/>
    </source>
</evidence>
<accession>A0A0N0BGJ2</accession>
<gene>
    <name evidence="9" type="ORF">WN51_13453</name>
</gene>
<evidence type="ECO:0000256" key="1">
    <source>
        <dbReference type="ARBA" id="ARBA00006432"/>
    </source>
</evidence>
<comment type="catalytic activity">
    <reaction evidence="5">
        <text>butanoate + ATP + CoA = butanoyl-CoA + AMP + diphosphate</text>
        <dbReference type="Rhea" id="RHEA:46172"/>
        <dbReference type="ChEBI" id="CHEBI:17968"/>
        <dbReference type="ChEBI" id="CHEBI:30616"/>
        <dbReference type="ChEBI" id="CHEBI:33019"/>
        <dbReference type="ChEBI" id="CHEBI:57287"/>
        <dbReference type="ChEBI" id="CHEBI:57371"/>
        <dbReference type="ChEBI" id="CHEBI:456215"/>
    </reaction>
    <physiologicalReaction direction="left-to-right" evidence="5">
        <dbReference type="Rhea" id="RHEA:46173"/>
    </physiologicalReaction>
</comment>
<dbReference type="EMBL" id="KQ435776">
    <property type="protein sequence ID" value="KOX74892.1"/>
    <property type="molecule type" value="Genomic_DNA"/>
</dbReference>
<dbReference type="EC" id="6.2.1.1" evidence="2"/>
<comment type="similarity">
    <text evidence="1">Belongs to the ATP-dependent AMP-binding enzyme family.</text>
</comment>
<dbReference type="GO" id="GO:0050218">
    <property type="term" value="F:propionate-CoA ligase activity"/>
    <property type="evidence" value="ECO:0007669"/>
    <property type="project" value="TreeGrafter"/>
</dbReference>
<evidence type="ECO:0000313" key="10">
    <source>
        <dbReference type="Proteomes" id="UP000053105"/>
    </source>
</evidence>
<dbReference type="STRING" id="166423.A0A0N0BGJ2"/>
<evidence type="ECO:0000313" key="9">
    <source>
        <dbReference type="EMBL" id="KOX74892.1"/>
    </source>
</evidence>
<reference evidence="9 10" key="1">
    <citation type="submission" date="2015-07" db="EMBL/GenBank/DDBJ databases">
        <title>The genome of Melipona quadrifasciata.</title>
        <authorList>
            <person name="Pan H."/>
            <person name="Kapheim K."/>
        </authorList>
    </citation>
    <scope>NUCLEOTIDE SEQUENCE [LARGE SCALE GENOMIC DNA]</scope>
    <source>
        <strain evidence="9">0111107301</strain>
        <tissue evidence="9">Whole body</tissue>
    </source>
</reference>
<dbReference type="GO" id="GO:0005759">
    <property type="term" value="C:mitochondrial matrix"/>
    <property type="evidence" value="ECO:0007669"/>
    <property type="project" value="TreeGrafter"/>
</dbReference>
<evidence type="ECO:0000256" key="4">
    <source>
        <dbReference type="ARBA" id="ARBA00042755"/>
    </source>
</evidence>
<dbReference type="SUPFAM" id="SSF56801">
    <property type="entry name" value="Acetyl-CoA synthetase-like"/>
    <property type="match status" value="1"/>
</dbReference>
<name>A0A0N0BGJ2_9HYME</name>
<dbReference type="Pfam" id="PF00501">
    <property type="entry name" value="AMP-binding"/>
    <property type="match status" value="1"/>
</dbReference>
<dbReference type="GO" id="GO:0003987">
    <property type="term" value="F:acetate-CoA ligase activity"/>
    <property type="evidence" value="ECO:0007669"/>
    <property type="project" value="UniProtKB-EC"/>
</dbReference>
<dbReference type="InterPro" id="IPR025110">
    <property type="entry name" value="AMP-bd_C"/>
</dbReference>
<dbReference type="Gene3D" id="3.30.300.30">
    <property type="match status" value="1"/>
</dbReference>
<evidence type="ECO:0000256" key="3">
    <source>
        <dbReference type="ARBA" id="ARBA00040004"/>
    </source>
</evidence>
<evidence type="ECO:0000259" key="8">
    <source>
        <dbReference type="Pfam" id="PF16177"/>
    </source>
</evidence>
<feature type="domain" description="AMP-dependent synthetase/ligase" evidence="6">
    <location>
        <begin position="134"/>
        <end position="527"/>
    </location>
</feature>
<evidence type="ECO:0000256" key="5">
    <source>
        <dbReference type="ARBA" id="ARBA00047935"/>
    </source>
</evidence>
<feature type="domain" description="Acetyl-coenzyme A synthetase N-terminal" evidence="8">
    <location>
        <begin position="86"/>
        <end position="127"/>
    </location>
</feature>
<dbReference type="InterPro" id="IPR045851">
    <property type="entry name" value="AMP-bd_C_sf"/>
</dbReference>
<dbReference type="PANTHER" id="PTHR43347">
    <property type="entry name" value="ACYL-COA SYNTHETASE"/>
    <property type="match status" value="1"/>
</dbReference>
<dbReference type="InterPro" id="IPR000873">
    <property type="entry name" value="AMP-dep_synth/lig_dom"/>
</dbReference>